<accession>A0ABW8USK8</accession>
<protein>
    <submittedName>
        <fullName evidence="1">Uncharacterized protein</fullName>
    </submittedName>
</protein>
<dbReference type="EMBL" id="JBHDIY010000002">
    <property type="protein sequence ID" value="MFL4470086.1"/>
    <property type="molecule type" value="Genomic_DNA"/>
</dbReference>
<dbReference type="RefSeq" id="WP_407591957.1">
    <property type="nucleotide sequence ID" value="NZ_JBHDIY010000002.1"/>
</dbReference>
<proteinExistence type="predicted"/>
<gene>
    <name evidence="1" type="ORF">ACERZ8_09485</name>
</gene>
<dbReference type="Proteomes" id="UP001627408">
    <property type="component" value="Unassembled WGS sequence"/>
</dbReference>
<name>A0ABW8USK8_9RHOB</name>
<evidence type="ECO:0000313" key="2">
    <source>
        <dbReference type="Proteomes" id="UP001627408"/>
    </source>
</evidence>
<reference evidence="1 2" key="1">
    <citation type="submission" date="2024-08" db="EMBL/GenBank/DDBJ databases">
        <title>Tateyamaria sp. nov., isolated from marine algae.</title>
        <authorList>
            <person name="Choi B.J."/>
            <person name="Kim J.M."/>
            <person name="Lee J.K."/>
            <person name="Choi D.G."/>
            <person name="Bayburt H."/>
            <person name="Baek J.H."/>
            <person name="Han D.M."/>
            <person name="Jeon C.O."/>
        </authorList>
    </citation>
    <scope>NUCLEOTIDE SEQUENCE [LARGE SCALE GENOMIC DNA]</scope>
    <source>
        <strain evidence="1 2">KMU-156</strain>
    </source>
</reference>
<organism evidence="1 2">
    <name type="scientific">Tateyamaria armeniaca</name>
    <dbReference type="NCBI Taxonomy" id="2518930"/>
    <lineage>
        <taxon>Bacteria</taxon>
        <taxon>Pseudomonadati</taxon>
        <taxon>Pseudomonadota</taxon>
        <taxon>Alphaproteobacteria</taxon>
        <taxon>Rhodobacterales</taxon>
        <taxon>Roseobacteraceae</taxon>
        <taxon>Tateyamaria</taxon>
    </lineage>
</organism>
<keyword evidence="2" id="KW-1185">Reference proteome</keyword>
<evidence type="ECO:0000313" key="1">
    <source>
        <dbReference type="EMBL" id="MFL4470086.1"/>
    </source>
</evidence>
<comment type="caution">
    <text evidence="1">The sequence shown here is derived from an EMBL/GenBank/DDBJ whole genome shotgun (WGS) entry which is preliminary data.</text>
</comment>
<sequence length="108" mass="12262">MIVDSDTSNDVRDGLVRDYLHLTREVMPHMSALPETDWPVVNDHCFQRIVLDTISGGVWYDHIPRPAYKHLTMLQAEEAVALCRAITAGTADLYALNLQSLKWRGKAR</sequence>